<dbReference type="RefSeq" id="WP_387701174.1">
    <property type="nucleotide sequence ID" value="NZ_JBIAMX010000010.1"/>
</dbReference>
<accession>A0ABW6PQY8</accession>
<reference evidence="2 3" key="1">
    <citation type="submission" date="2024-10" db="EMBL/GenBank/DDBJ databases">
        <title>The Natural Products Discovery Center: Release of the First 8490 Sequenced Strains for Exploring Actinobacteria Biosynthetic Diversity.</title>
        <authorList>
            <person name="Kalkreuter E."/>
            <person name="Kautsar S.A."/>
            <person name="Yang D."/>
            <person name="Bader C.D."/>
            <person name="Teijaro C.N."/>
            <person name="Fluegel L."/>
            <person name="Davis C.M."/>
            <person name="Simpson J.R."/>
            <person name="Lauterbach L."/>
            <person name="Steele A.D."/>
            <person name="Gui C."/>
            <person name="Meng S."/>
            <person name="Li G."/>
            <person name="Viehrig K."/>
            <person name="Ye F."/>
            <person name="Su P."/>
            <person name="Kiefer A.F."/>
            <person name="Nichols A."/>
            <person name="Cepeda A.J."/>
            <person name="Yan W."/>
            <person name="Fan B."/>
            <person name="Jiang Y."/>
            <person name="Adhikari A."/>
            <person name="Zheng C.-J."/>
            <person name="Schuster L."/>
            <person name="Cowan T.M."/>
            <person name="Smanski M.J."/>
            <person name="Chevrette M.G."/>
            <person name="De Carvalho L.P.S."/>
            <person name="Shen B."/>
        </authorList>
    </citation>
    <scope>NUCLEOTIDE SEQUENCE [LARGE SCALE GENOMIC DNA]</scope>
    <source>
        <strain evidence="2 3">NPDC004045</strain>
    </source>
</reference>
<organism evidence="2 3">
    <name type="scientific">Nocardia thailandica</name>
    <dbReference type="NCBI Taxonomy" id="257275"/>
    <lineage>
        <taxon>Bacteria</taxon>
        <taxon>Bacillati</taxon>
        <taxon>Actinomycetota</taxon>
        <taxon>Actinomycetes</taxon>
        <taxon>Mycobacteriales</taxon>
        <taxon>Nocardiaceae</taxon>
        <taxon>Nocardia</taxon>
    </lineage>
</organism>
<evidence type="ECO:0000313" key="3">
    <source>
        <dbReference type="Proteomes" id="UP001601444"/>
    </source>
</evidence>
<proteinExistence type="predicted"/>
<keyword evidence="3" id="KW-1185">Reference proteome</keyword>
<protein>
    <submittedName>
        <fullName evidence="2">Uncharacterized protein</fullName>
    </submittedName>
</protein>
<feature type="transmembrane region" description="Helical" evidence="1">
    <location>
        <begin position="164"/>
        <end position="182"/>
    </location>
</feature>
<feature type="transmembrane region" description="Helical" evidence="1">
    <location>
        <begin position="77"/>
        <end position="95"/>
    </location>
</feature>
<feature type="transmembrane region" description="Helical" evidence="1">
    <location>
        <begin position="12"/>
        <end position="31"/>
    </location>
</feature>
<sequence length="422" mass="43146">MLRPGDVLDAVAAFAAAAVGGSALFLPFAFSTVADSGSPYRITSLVNSVPRGAALGLIVAMVVAVLLYPVARPTVGWLVGAGGALALGLNYLIGLHMSSADVLTTQNYVDSLCGGVVFGAAGISALRRTAPAAGFTAGTVAIFVYGELVALFDANGVLAGGALHAPRWLIVLAAVVLLASAYRHRYSIMLGAKPRLAADLPITPILATTILAIVLLLVTEWMSGQYDDDRTTTVRITVGVVVTVLAAFVAALLLPGRDGAGLLPAVSLAAAADALGDAPRLSWGLLTMTIATAVGILLGLRYPLATLTLLGSAAIAAIAAVGGYFPTTPAWYLGNALIAGTGAFACTALHPRYLPIGVLTRGALYLPSIMWAVPTRNRNWPAGGTFADAGFPGRIALSVTFGSAVALYLLYRIRRVPQPAGS</sequence>
<name>A0ABW6PQY8_9NOCA</name>
<feature type="transmembrane region" description="Helical" evidence="1">
    <location>
        <begin position="281"/>
        <end position="300"/>
    </location>
</feature>
<dbReference type="EMBL" id="JBIAMX010000010">
    <property type="protein sequence ID" value="MFF0544650.1"/>
    <property type="molecule type" value="Genomic_DNA"/>
</dbReference>
<feature type="transmembrane region" description="Helical" evidence="1">
    <location>
        <begin position="52"/>
        <end position="71"/>
    </location>
</feature>
<comment type="caution">
    <text evidence="2">The sequence shown here is derived from an EMBL/GenBank/DDBJ whole genome shotgun (WGS) entry which is preliminary data.</text>
</comment>
<dbReference type="Proteomes" id="UP001601444">
    <property type="component" value="Unassembled WGS sequence"/>
</dbReference>
<feature type="transmembrane region" description="Helical" evidence="1">
    <location>
        <begin position="393"/>
        <end position="411"/>
    </location>
</feature>
<feature type="transmembrane region" description="Helical" evidence="1">
    <location>
        <begin position="356"/>
        <end position="373"/>
    </location>
</feature>
<keyword evidence="1" id="KW-0472">Membrane</keyword>
<feature type="transmembrane region" description="Helical" evidence="1">
    <location>
        <begin position="202"/>
        <end position="222"/>
    </location>
</feature>
<keyword evidence="1" id="KW-1133">Transmembrane helix</keyword>
<keyword evidence="1" id="KW-0812">Transmembrane</keyword>
<feature type="transmembrane region" description="Helical" evidence="1">
    <location>
        <begin position="331"/>
        <end position="349"/>
    </location>
</feature>
<feature type="transmembrane region" description="Helical" evidence="1">
    <location>
        <begin position="234"/>
        <end position="254"/>
    </location>
</feature>
<evidence type="ECO:0000313" key="2">
    <source>
        <dbReference type="EMBL" id="MFF0544650.1"/>
    </source>
</evidence>
<evidence type="ECO:0000256" key="1">
    <source>
        <dbReference type="SAM" id="Phobius"/>
    </source>
</evidence>
<feature type="transmembrane region" description="Helical" evidence="1">
    <location>
        <begin position="307"/>
        <end position="325"/>
    </location>
</feature>
<feature type="transmembrane region" description="Helical" evidence="1">
    <location>
        <begin position="132"/>
        <end position="152"/>
    </location>
</feature>
<gene>
    <name evidence="2" type="ORF">ACFYTF_17620</name>
</gene>